<accession>A0ABP1RWL9</accession>
<dbReference type="PROSITE" id="PS51155">
    <property type="entry name" value="CHIT_BIND_RR_2"/>
    <property type="match status" value="1"/>
</dbReference>
<sequence>MKVAIVFALFFVAVCARPQQDVQVVNLENENLGDGNYKFTYALSDGTNREESGALKQIGDVQAQTQEGVISWTSPEGQVSHVTKKQKIMQIFNATHDRIYHYQIILPTFNV</sequence>
<dbReference type="InterPro" id="IPR000618">
    <property type="entry name" value="Insect_cuticle"/>
</dbReference>
<protein>
    <recommendedName>
        <fullName evidence="5">Pupal cuticle protein</fullName>
    </recommendedName>
</protein>
<feature type="chain" id="PRO_5045593324" description="Pupal cuticle protein" evidence="2">
    <location>
        <begin position="17"/>
        <end position="111"/>
    </location>
</feature>
<evidence type="ECO:0000256" key="2">
    <source>
        <dbReference type="SAM" id="SignalP"/>
    </source>
</evidence>
<keyword evidence="1" id="KW-0193">Cuticle</keyword>
<organism evidence="3 4">
    <name type="scientific">Orchesella dallaii</name>
    <dbReference type="NCBI Taxonomy" id="48710"/>
    <lineage>
        <taxon>Eukaryota</taxon>
        <taxon>Metazoa</taxon>
        <taxon>Ecdysozoa</taxon>
        <taxon>Arthropoda</taxon>
        <taxon>Hexapoda</taxon>
        <taxon>Collembola</taxon>
        <taxon>Entomobryomorpha</taxon>
        <taxon>Entomobryoidea</taxon>
        <taxon>Orchesellidae</taxon>
        <taxon>Orchesellinae</taxon>
        <taxon>Orchesella</taxon>
    </lineage>
</organism>
<evidence type="ECO:0008006" key="5">
    <source>
        <dbReference type="Google" id="ProtNLM"/>
    </source>
</evidence>
<comment type="caution">
    <text evidence="3">The sequence shown here is derived from an EMBL/GenBank/DDBJ whole genome shotgun (WGS) entry which is preliminary data.</text>
</comment>
<keyword evidence="4" id="KW-1185">Reference proteome</keyword>
<name>A0ABP1RWL9_9HEXA</name>
<keyword evidence="2" id="KW-0732">Signal</keyword>
<gene>
    <name evidence="3" type="ORF">ODALV1_LOCUS26994</name>
</gene>
<feature type="signal peptide" evidence="2">
    <location>
        <begin position="1"/>
        <end position="16"/>
    </location>
</feature>
<reference evidence="3 4" key="1">
    <citation type="submission" date="2024-08" db="EMBL/GenBank/DDBJ databases">
        <authorList>
            <person name="Cucini C."/>
            <person name="Frati F."/>
        </authorList>
    </citation>
    <scope>NUCLEOTIDE SEQUENCE [LARGE SCALE GENOMIC DNA]</scope>
</reference>
<evidence type="ECO:0000313" key="4">
    <source>
        <dbReference type="Proteomes" id="UP001642540"/>
    </source>
</evidence>
<dbReference type="EMBL" id="CAXLJM020000118">
    <property type="protein sequence ID" value="CAL8137602.1"/>
    <property type="molecule type" value="Genomic_DNA"/>
</dbReference>
<dbReference type="Proteomes" id="UP001642540">
    <property type="component" value="Unassembled WGS sequence"/>
</dbReference>
<dbReference type="Pfam" id="PF00379">
    <property type="entry name" value="Chitin_bind_4"/>
    <property type="match status" value="1"/>
</dbReference>
<proteinExistence type="predicted"/>
<evidence type="ECO:0000256" key="1">
    <source>
        <dbReference type="PROSITE-ProRule" id="PRU00497"/>
    </source>
</evidence>
<evidence type="ECO:0000313" key="3">
    <source>
        <dbReference type="EMBL" id="CAL8137602.1"/>
    </source>
</evidence>